<protein>
    <submittedName>
        <fullName evidence="2">Uncharacterized protein</fullName>
    </submittedName>
</protein>
<sequence>MAERIAQLRCWRNPKTQIQQNHNNAPTGLPSIPEYPPAAPSPPSHPPSNSPPDIDESDNDSNKDNLTTSTTTELALPIPLLIQILIDHSPPPLPFSTVLVPLFYTNTIAIISSSIDALIASNDFGIWDMMPQGERG</sequence>
<organism evidence="2 3">
    <name type="scientific">Cadophora malorum</name>
    <dbReference type="NCBI Taxonomy" id="108018"/>
    <lineage>
        <taxon>Eukaryota</taxon>
        <taxon>Fungi</taxon>
        <taxon>Dikarya</taxon>
        <taxon>Ascomycota</taxon>
        <taxon>Pezizomycotina</taxon>
        <taxon>Leotiomycetes</taxon>
        <taxon>Helotiales</taxon>
        <taxon>Ploettnerulaceae</taxon>
        <taxon>Cadophora</taxon>
    </lineage>
</organism>
<reference evidence="2" key="1">
    <citation type="submission" date="2021-02" db="EMBL/GenBank/DDBJ databases">
        <title>Genome sequence Cadophora malorum strain M34.</title>
        <authorList>
            <person name="Stefanovic E."/>
            <person name="Vu D."/>
            <person name="Scully C."/>
            <person name="Dijksterhuis J."/>
            <person name="Roader J."/>
            <person name="Houbraken J."/>
        </authorList>
    </citation>
    <scope>NUCLEOTIDE SEQUENCE</scope>
    <source>
        <strain evidence="2">M34</strain>
    </source>
</reference>
<proteinExistence type="predicted"/>
<gene>
    <name evidence="2" type="ORF">IFR04_016318</name>
</gene>
<dbReference type="EMBL" id="JAFJYH010000674">
    <property type="protein sequence ID" value="KAG4410550.1"/>
    <property type="molecule type" value="Genomic_DNA"/>
</dbReference>
<dbReference type="AlphaFoldDB" id="A0A8H7SXE6"/>
<accession>A0A8H7SXE6</accession>
<evidence type="ECO:0000313" key="2">
    <source>
        <dbReference type="EMBL" id="KAG4410550.1"/>
    </source>
</evidence>
<evidence type="ECO:0000256" key="1">
    <source>
        <dbReference type="SAM" id="MobiDB-lite"/>
    </source>
</evidence>
<dbReference type="Proteomes" id="UP000664132">
    <property type="component" value="Unassembled WGS sequence"/>
</dbReference>
<keyword evidence="3" id="KW-1185">Reference proteome</keyword>
<name>A0A8H7SXE6_9HELO</name>
<feature type="compositionally biased region" description="Pro residues" evidence="1">
    <location>
        <begin position="33"/>
        <end position="50"/>
    </location>
</feature>
<evidence type="ECO:0000313" key="3">
    <source>
        <dbReference type="Proteomes" id="UP000664132"/>
    </source>
</evidence>
<comment type="caution">
    <text evidence="2">The sequence shown here is derived from an EMBL/GenBank/DDBJ whole genome shotgun (WGS) entry which is preliminary data.</text>
</comment>
<feature type="region of interest" description="Disordered" evidence="1">
    <location>
        <begin position="1"/>
        <end position="70"/>
    </location>
</feature>
<feature type="compositionally biased region" description="Polar residues" evidence="1">
    <location>
        <begin position="14"/>
        <end position="26"/>
    </location>
</feature>
<feature type="non-terminal residue" evidence="2">
    <location>
        <position position="136"/>
    </location>
</feature>